<evidence type="ECO:0000259" key="2">
    <source>
        <dbReference type="Pfam" id="PF00013"/>
    </source>
</evidence>
<proteinExistence type="predicted"/>
<keyword evidence="4" id="KW-1185">Reference proteome</keyword>
<organism evidence="3 4">
    <name type="scientific">Dichomitus squalens</name>
    <dbReference type="NCBI Taxonomy" id="114155"/>
    <lineage>
        <taxon>Eukaryota</taxon>
        <taxon>Fungi</taxon>
        <taxon>Dikarya</taxon>
        <taxon>Basidiomycota</taxon>
        <taxon>Agaricomycotina</taxon>
        <taxon>Agaricomycetes</taxon>
        <taxon>Polyporales</taxon>
        <taxon>Polyporaceae</taxon>
        <taxon>Dichomitus</taxon>
    </lineage>
</organism>
<dbReference type="SUPFAM" id="SSF54791">
    <property type="entry name" value="Eukaryotic type KH-domain (KH-domain type I)"/>
    <property type="match status" value="1"/>
</dbReference>
<feature type="region of interest" description="Disordered" evidence="1">
    <location>
        <begin position="1"/>
        <end position="88"/>
    </location>
</feature>
<name>A0A4Q9PP60_9APHY</name>
<dbReference type="GO" id="GO:0003723">
    <property type="term" value="F:RNA binding"/>
    <property type="evidence" value="ECO:0007669"/>
    <property type="project" value="InterPro"/>
</dbReference>
<dbReference type="InterPro" id="IPR004088">
    <property type="entry name" value="KH_dom_type_1"/>
</dbReference>
<reference evidence="3 4" key="1">
    <citation type="submission" date="2019-01" db="EMBL/GenBank/DDBJ databases">
        <title>Draft genome sequences of three monokaryotic isolates of the white-rot basidiomycete fungus Dichomitus squalens.</title>
        <authorList>
            <consortium name="DOE Joint Genome Institute"/>
            <person name="Lopez S.C."/>
            <person name="Andreopoulos B."/>
            <person name="Pangilinan J."/>
            <person name="Lipzen A."/>
            <person name="Riley R."/>
            <person name="Ahrendt S."/>
            <person name="Ng V."/>
            <person name="Barry K."/>
            <person name="Daum C."/>
            <person name="Grigoriev I.V."/>
            <person name="Hilden K.S."/>
            <person name="Makela M.R."/>
            <person name="de Vries R.P."/>
        </authorList>
    </citation>
    <scope>NUCLEOTIDE SEQUENCE [LARGE SCALE GENOMIC DNA]</scope>
    <source>
        <strain evidence="3 4">CBS 464.89</strain>
    </source>
</reference>
<dbReference type="EMBL" id="ML145158">
    <property type="protein sequence ID" value="TBU56026.1"/>
    <property type="molecule type" value="Genomic_DNA"/>
</dbReference>
<feature type="compositionally biased region" description="Basic and acidic residues" evidence="1">
    <location>
        <begin position="76"/>
        <end position="88"/>
    </location>
</feature>
<gene>
    <name evidence="3" type="ORF">BD310DRAFT_979161</name>
</gene>
<dbReference type="Pfam" id="PF00013">
    <property type="entry name" value="KH_1"/>
    <property type="match status" value="1"/>
</dbReference>
<dbReference type="Proteomes" id="UP000292082">
    <property type="component" value="Unassembled WGS sequence"/>
</dbReference>
<feature type="compositionally biased region" description="Basic and acidic residues" evidence="1">
    <location>
        <begin position="46"/>
        <end position="67"/>
    </location>
</feature>
<dbReference type="InterPro" id="IPR036612">
    <property type="entry name" value="KH_dom_type_1_sf"/>
</dbReference>
<evidence type="ECO:0000313" key="3">
    <source>
        <dbReference type="EMBL" id="TBU56026.1"/>
    </source>
</evidence>
<evidence type="ECO:0000256" key="1">
    <source>
        <dbReference type="SAM" id="MobiDB-lite"/>
    </source>
</evidence>
<accession>A0A4Q9PP60</accession>
<evidence type="ECO:0000313" key="4">
    <source>
        <dbReference type="Proteomes" id="UP000292082"/>
    </source>
</evidence>
<feature type="compositionally biased region" description="Basic and acidic residues" evidence="1">
    <location>
        <begin position="13"/>
        <end position="34"/>
    </location>
</feature>
<sequence length="236" mass="26703">MNGAPATSQDTSISDRRQGRFQEKIKGKGPHRDTSPLPPPPPGWKPRHDARGRGLEKAIRQAREYHRDKLRRAAKREREEAKETKRFTPEERAILEESIDSALRARELERWRDAWIVYSAPPSPTPESAEEDQLSYLATQSSDLPSSPTGPTPLPIPVIRREQLHIPWDIVGYINGPERSNITEFQRLSGAKITIESNSQPGALVHQQNVMVLNLNLGQDHGLRAKTTVLEPRPWS</sequence>
<dbReference type="AlphaFoldDB" id="A0A4Q9PP60"/>
<feature type="compositionally biased region" description="Polar residues" evidence="1">
    <location>
        <begin position="1"/>
        <end position="12"/>
    </location>
</feature>
<feature type="domain" description="K Homology" evidence="2">
    <location>
        <begin position="162"/>
        <end position="200"/>
    </location>
</feature>
<protein>
    <recommendedName>
        <fullName evidence="2">K Homology domain-containing protein</fullName>
    </recommendedName>
</protein>